<dbReference type="EMBL" id="NXLY01000019">
    <property type="protein sequence ID" value="TKX33317.1"/>
    <property type="molecule type" value="Genomic_DNA"/>
</dbReference>
<sequence>MKKHLMKFLVIVLLLSAGFFATMLLSKSLDSFAIVIFLRIGLVTIGIIFCSHLLYQILKPIYRFLFVYKLYEYKDDERGKALFLLLKNADDFEYIIFSEFNKMGLVRNDVMKKAKIMKYKKWLFLYKLMKNYIKKLFKKSVKVFIKCKIKEDYK</sequence>
<protein>
    <submittedName>
        <fullName evidence="2">Uncharacterized protein</fullName>
    </submittedName>
</protein>
<feature type="transmembrane region" description="Helical" evidence="1">
    <location>
        <begin position="36"/>
        <end position="55"/>
    </location>
</feature>
<dbReference type="Proteomes" id="UP000309584">
    <property type="component" value="Unassembled WGS sequence"/>
</dbReference>
<organism evidence="2 3">
    <name type="scientific">Campylobacter taeniopygiae</name>
    <dbReference type="NCBI Taxonomy" id="2510188"/>
    <lineage>
        <taxon>Bacteria</taxon>
        <taxon>Pseudomonadati</taxon>
        <taxon>Campylobacterota</taxon>
        <taxon>Epsilonproteobacteria</taxon>
        <taxon>Campylobacterales</taxon>
        <taxon>Campylobacteraceae</taxon>
        <taxon>Campylobacter</taxon>
    </lineage>
</organism>
<evidence type="ECO:0000313" key="3">
    <source>
        <dbReference type="Proteomes" id="UP000309584"/>
    </source>
</evidence>
<keyword evidence="1" id="KW-1133">Transmembrane helix</keyword>
<evidence type="ECO:0000313" key="2">
    <source>
        <dbReference type="EMBL" id="TKX33317.1"/>
    </source>
</evidence>
<evidence type="ECO:0000256" key="1">
    <source>
        <dbReference type="SAM" id="Phobius"/>
    </source>
</evidence>
<keyword evidence="3" id="KW-1185">Reference proteome</keyword>
<keyword evidence="1" id="KW-0812">Transmembrane</keyword>
<proteinExistence type="predicted"/>
<comment type="caution">
    <text evidence="2">The sequence shown here is derived from an EMBL/GenBank/DDBJ whole genome shotgun (WGS) entry which is preliminary data.</text>
</comment>
<name>A0ABY2TGS2_9BACT</name>
<accession>A0ABY2TGS2</accession>
<keyword evidence="1" id="KW-0472">Membrane</keyword>
<reference evidence="2 3" key="1">
    <citation type="submission" date="2018-05" db="EMBL/GenBank/DDBJ databases">
        <title>Novel Campyloabacter and Helicobacter Species and Strains.</title>
        <authorList>
            <person name="Mannion A.J."/>
            <person name="Shen Z."/>
            <person name="Fox J.G."/>
        </authorList>
    </citation>
    <scope>NUCLEOTIDE SEQUENCE [LARGE SCALE GENOMIC DNA]</scope>
    <source>
        <strain evidence="3">MIT10-5678</strain>
    </source>
</reference>
<dbReference type="RefSeq" id="WP_171000095.1">
    <property type="nucleotide sequence ID" value="NZ_NXLY01000019.1"/>
</dbReference>
<gene>
    <name evidence="2" type="ORF">CQA75_08090</name>
</gene>